<proteinExistence type="predicted"/>
<evidence type="ECO:0000259" key="9">
    <source>
        <dbReference type="PROSITE" id="PS50110"/>
    </source>
</evidence>
<dbReference type="PROSITE" id="PS50112">
    <property type="entry name" value="PAS"/>
    <property type="match status" value="1"/>
</dbReference>
<dbReference type="EMBL" id="JAAVNE010000004">
    <property type="protein sequence ID" value="NKC30110.1"/>
    <property type="molecule type" value="Genomic_DNA"/>
</dbReference>
<protein>
    <recommendedName>
        <fullName evidence="2">histidine kinase</fullName>
        <ecNumber evidence="2">2.7.13.3</ecNumber>
    </recommendedName>
</protein>
<feature type="domain" description="Response regulatory" evidence="9">
    <location>
        <begin position="605"/>
        <end position="721"/>
    </location>
</feature>
<dbReference type="InterPro" id="IPR003594">
    <property type="entry name" value="HATPase_dom"/>
</dbReference>
<evidence type="ECO:0000256" key="3">
    <source>
        <dbReference type="ARBA" id="ARBA00022553"/>
    </source>
</evidence>
<dbReference type="SMART" id="SM00091">
    <property type="entry name" value="PAS"/>
    <property type="match status" value="1"/>
</dbReference>
<dbReference type="Gene3D" id="3.30.450.40">
    <property type="match status" value="1"/>
</dbReference>
<dbReference type="InterPro" id="IPR035965">
    <property type="entry name" value="PAS-like_dom_sf"/>
</dbReference>
<dbReference type="SUPFAM" id="SSF55874">
    <property type="entry name" value="ATPase domain of HSP90 chaperone/DNA topoisomerase II/histidine kinase"/>
    <property type="match status" value="1"/>
</dbReference>
<evidence type="ECO:0000256" key="6">
    <source>
        <dbReference type="PROSITE-ProRule" id="PRU00169"/>
    </source>
</evidence>
<dbReference type="PROSITE" id="PS50109">
    <property type="entry name" value="HIS_KIN"/>
    <property type="match status" value="1"/>
</dbReference>
<dbReference type="PRINTS" id="PR00344">
    <property type="entry name" value="BCTRLSENSOR"/>
</dbReference>
<dbReference type="SMART" id="SM00086">
    <property type="entry name" value="PAC"/>
    <property type="match status" value="1"/>
</dbReference>
<evidence type="ECO:0000259" key="11">
    <source>
        <dbReference type="PROSITE" id="PS50113"/>
    </source>
</evidence>
<dbReference type="PANTHER" id="PTHR43065">
    <property type="entry name" value="SENSOR HISTIDINE KINASE"/>
    <property type="match status" value="1"/>
</dbReference>
<dbReference type="InterPro" id="IPR013655">
    <property type="entry name" value="PAS_fold_3"/>
</dbReference>
<dbReference type="InterPro" id="IPR000700">
    <property type="entry name" value="PAS-assoc_C"/>
</dbReference>
<evidence type="ECO:0000313" key="12">
    <source>
        <dbReference type="EMBL" id="NKC30110.1"/>
    </source>
</evidence>
<dbReference type="Pfam" id="PF01590">
    <property type="entry name" value="GAF"/>
    <property type="match status" value="1"/>
</dbReference>
<feature type="coiled-coil region" evidence="7">
    <location>
        <begin position="315"/>
        <end position="349"/>
    </location>
</feature>
<dbReference type="InterPro" id="IPR003018">
    <property type="entry name" value="GAF"/>
</dbReference>
<keyword evidence="4" id="KW-0808">Transferase</keyword>
<dbReference type="InterPro" id="IPR011006">
    <property type="entry name" value="CheY-like_superfamily"/>
</dbReference>
<evidence type="ECO:0000256" key="5">
    <source>
        <dbReference type="ARBA" id="ARBA00022777"/>
    </source>
</evidence>
<dbReference type="SMART" id="SM00388">
    <property type="entry name" value="HisKA"/>
    <property type="match status" value="1"/>
</dbReference>
<dbReference type="SMART" id="SM00387">
    <property type="entry name" value="HATPase_c"/>
    <property type="match status" value="1"/>
</dbReference>
<dbReference type="InterPro" id="IPR004358">
    <property type="entry name" value="Sig_transdc_His_kin-like_C"/>
</dbReference>
<dbReference type="SMART" id="SM00065">
    <property type="entry name" value="GAF"/>
    <property type="match status" value="1"/>
</dbReference>
<dbReference type="Pfam" id="PF00512">
    <property type="entry name" value="HisKA"/>
    <property type="match status" value="1"/>
</dbReference>
<dbReference type="SMART" id="SM00448">
    <property type="entry name" value="REC"/>
    <property type="match status" value="1"/>
</dbReference>
<dbReference type="InterPro" id="IPR005467">
    <property type="entry name" value="His_kinase_dom"/>
</dbReference>
<evidence type="ECO:0000256" key="1">
    <source>
        <dbReference type="ARBA" id="ARBA00000085"/>
    </source>
</evidence>
<reference evidence="12 13" key="1">
    <citation type="submission" date="2020-03" db="EMBL/GenBank/DDBJ databases">
        <title>Roseomonas selenitidurans sp. nov. isolated from urban soil.</title>
        <authorList>
            <person name="Liu H."/>
        </authorList>
    </citation>
    <scope>NUCLEOTIDE SEQUENCE [LARGE SCALE GENOMIC DNA]</scope>
    <source>
        <strain evidence="12 13">BU-1</strain>
    </source>
</reference>
<dbReference type="InterPro" id="IPR029016">
    <property type="entry name" value="GAF-like_dom_sf"/>
</dbReference>
<sequence length="734" mass="79381">MHETGREAGLLRQQEALARFGELALRSDSIDEILAEAARLVRDALRADFAKVMELQPDGRTLLVRAGVGWPEGVVGQVRVQAEIGSSEGYALRTGDAAISPDIALEDRFTYPDFIRDAGVRALVNVVILGTDHRPPYGLLQVDSRRPRAFSEHDISFLRGYATLIAGAVHRLHVAAERRRAEEALRESEDHHRASVELNPQIPWTADADGRITGFSQRWLELTGQTQEAALQDGWLRTPHPDDRARIQAAWRRAVAEGTAFDAEARFHTASGAWRWLRARAAPRRGAAKEVMGWYGTLEDIEDRKRLETALHLWNDALEKRVAERTAALQSEQQERAAAEEKLRQAQKMEAVGQLTGGIAHDFNNLLTAIIGSLGLLERRRIEGRFGDFDRYITTAQSAATRAAALTHRLLAFSRRQTLDARPTDLGALVRGMEDMIRRTVGPAVQLEVAASPGLWATLLDRNQMENALLNLCINARDAMPEGGRLSIATANARLDARAAAARDLAAGDYLMLAVADTGAGMPPDVVARAFDPFFTTKPLGKGTGLGLSMIYGFVRQSGGQVRIVSAPGQGTTVCIHLPRHAGASAPATAPRASPPPGRAEPGATVLLVDDEATLRSLMTEVLEELGCTVLAAADGAAGLALLRSAARLDLLVTDVGLPGGMNGRQVAEAARLLRPGLRVLFITGYAEAAAIGNVPLAIDMQLMTKPFTMADLARRIRGMIAQPQALKPPSQPA</sequence>
<dbReference type="RefSeq" id="WP_168027728.1">
    <property type="nucleotide sequence ID" value="NZ_JAAVNE010000004.1"/>
</dbReference>
<dbReference type="InterPro" id="IPR036890">
    <property type="entry name" value="HATPase_C_sf"/>
</dbReference>
<evidence type="ECO:0000256" key="7">
    <source>
        <dbReference type="SAM" id="Coils"/>
    </source>
</evidence>
<dbReference type="Pfam" id="PF02518">
    <property type="entry name" value="HATPase_c"/>
    <property type="match status" value="1"/>
</dbReference>
<dbReference type="EC" id="2.7.13.3" evidence="2"/>
<evidence type="ECO:0000259" key="10">
    <source>
        <dbReference type="PROSITE" id="PS50112"/>
    </source>
</evidence>
<dbReference type="InterPro" id="IPR001610">
    <property type="entry name" value="PAC"/>
</dbReference>
<feature type="modified residue" description="4-aspartylphosphate" evidence="6">
    <location>
        <position position="655"/>
    </location>
</feature>
<comment type="caution">
    <text evidence="12">The sequence shown here is derived from an EMBL/GenBank/DDBJ whole genome shotgun (WGS) entry which is preliminary data.</text>
</comment>
<dbReference type="SUPFAM" id="SSF47384">
    <property type="entry name" value="Homodimeric domain of signal transducing histidine kinase"/>
    <property type="match status" value="1"/>
</dbReference>
<dbReference type="SUPFAM" id="SSF55785">
    <property type="entry name" value="PYP-like sensor domain (PAS domain)"/>
    <property type="match status" value="1"/>
</dbReference>
<dbReference type="Gene3D" id="3.30.565.10">
    <property type="entry name" value="Histidine kinase-like ATPase, C-terminal domain"/>
    <property type="match status" value="1"/>
</dbReference>
<dbReference type="Proteomes" id="UP000787635">
    <property type="component" value="Unassembled WGS sequence"/>
</dbReference>
<keyword evidence="5" id="KW-0418">Kinase</keyword>
<evidence type="ECO:0000313" key="13">
    <source>
        <dbReference type="Proteomes" id="UP000787635"/>
    </source>
</evidence>
<dbReference type="CDD" id="cd00130">
    <property type="entry name" value="PAS"/>
    <property type="match status" value="1"/>
</dbReference>
<dbReference type="InterPro" id="IPR001789">
    <property type="entry name" value="Sig_transdc_resp-reg_receiver"/>
</dbReference>
<dbReference type="PROSITE" id="PS50113">
    <property type="entry name" value="PAC"/>
    <property type="match status" value="1"/>
</dbReference>
<gene>
    <name evidence="12" type="ORF">HEQ75_04495</name>
</gene>
<accession>A0ABX1DYX8</accession>
<dbReference type="SUPFAM" id="SSF55781">
    <property type="entry name" value="GAF domain-like"/>
    <property type="match status" value="1"/>
</dbReference>
<dbReference type="Pfam" id="PF00072">
    <property type="entry name" value="Response_reg"/>
    <property type="match status" value="1"/>
</dbReference>
<dbReference type="PROSITE" id="PS50110">
    <property type="entry name" value="RESPONSE_REGULATORY"/>
    <property type="match status" value="1"/>
</dbReference>
<feature type="domain" description="PAC" evidence="11">
    <location>
        <begin position="261"/>
        <end position="313"/>
    </location>
</feature>
<dbReference type="SUPFAM" id="SSF52172">
    <property type="entry name" value="CheY-like"/>
    <property type="match status" value="1"/>
</dbReference>
<comment type="catalytic activity">
    <reaction evidence="1">
        <text>ATP + protein L-histidine = ADP + protein N-phospho-L-histidine.</text>
        <dbReference type="EC" id="2.7.13.3"/>
    </reaction>
</comment>
<dbReference type="Pfam" id="PF08447">
    <property type="entry name" value="PAS_3"/>
    <property type="match status" value="1"/>
</dbReference>
<organism evidence="12 13">
    <name type="scientific">Falsiroseomonas selenitidurans</name>
    <dbReference type="NCBI Taxonomy" id="2716335"/>
    <lineage>
        <taxon>Bacteria</taxon>
        <taxon>Pseudomonadati</taxon>
        <taxon>Pseudomonadota</taxon>
        <taxon>Alphaproteobacteria</taxon>
        <taxon>Acetobacterales</taxon>
        <taxon>Roseomonadaceae</taxon>
        <taxon>Falsiroseomonas</taxon>
    </lineage>
</organism>
<dbReference type="InterPro" id="IPR036097">
    <property type="entry name" value="HisK_dim/P_sf"/>
</dbReference>
<dbReference type="Gene3D" id="3.30.450.20">
    <property type="entry name" value="PAS domain"/>
    <property type="match status" value="1"/>
</dbReference>
<evidence type="ECO:0000259" key="8">
    <source>
        <dbReference type="PROSITE" id="PS50109"/>
    </source>
</evidence>
<dbReference type="CDD" id="cd00082">
    <property type="entry name" value="HisKA"/>
    <property type="match status" value="1"/>
</dbReference>
<dbReference type="InterPro" id="IPR003661">
    <property type="entry name" value="HisK_dim/P_dom"/>
</dbReference>
<evidence type="ECO:0000256" key="2">
    <source>
        <dbReference type="ARBA" id="ARBA00012438"/>
    </source>
</evidence>
<dbReference type="Gene3D" id="3.40.50.2300">
    <property type="match status" value="1"/>
</dbReference>
<feature type="domain" description="Histidine kinase" evidence="8">
    <location>
        <begin position="358"/>
        <end position="582"/>
    </location>
</feature>
<dbReference type="Gene3D" id="1.10.287.130">
    <property type="match status" value="1"/>
</dbReference>
<evidence type="ECO:0000256" key="4">
    <source>
        <dbReference type="ARBA" id="ARBA00022679"/>
    </source>
</evidence>
<dbReference type="NCBIfam" id="TIGR00229">
    <property type="entry name" value="sensory_box"/>
    <property type="match status" value="1"/>
</dbReference>
<feature type="domain" description="PAS" evidence="10">
    <location>
        <begin position="188"/>
        <end position="258"/>
    </location>
</feature>
<dbReference type="PANTHER" id="PTHR43065:SF42">
    <property type="entry name" value="TWO-COMPONENT SENSOR PPRA"/>
    <property type="match status" value="1"/>
</dbReference>
<keyword evidence="13" id="KW-1185">Reference proteome</keyword>
<name>A0ABX1DYX8_9PROT</name>
<keyword evidence="3 6" id="KW-0597">Phosphoprotein</keyword>
<keyword evidence="7" id="KW-0175">Coiled coil</keyword>
<dbReference type="InterPro" id="IPR000014">
    <property type="entry name" value="PAS"/>
</dbReference>